<gene>
    <name evidence="4" type="ORF">DMC30DRAFT_447531</name>
</gene>
<dbReference type="Gene3D" id="3.30.360.10">
    <property type="entry name" value="Dihydrodipicolinate Reductase, domain 2"/>
    <property type="match status" value="1"/>
</dbReference>
<dbReference type="InterPro" id="IPR013944">
    <property type="entry name" value="OxRdtase_put_C"/>
</dbReference>
<keyword evidence="5" id="KW-1185">Reference proteome</keyword>
<feature type="compositionally biased region" description="Polar residues" evidence="1">
    <location>
        <begin position="30"/>
        <end position="52"/>
    </location>
</feature>
<dbReference type="EMBL" id="SOZI01000081">
    <property type="protein sequence ID" value="TNY19919.1"/>
    <property type="molecule type" value="Genomic_DNA"/>
</dbReference>
<evidence type="ECO:0000313" key="5">
    <source>
        <dbReference type="Proteomes" id="UP000311382"/>
    </source>
</evidence>
<feature type="region of interest" description="Disordered" evidence="1">
    <location>
        <begin position="28"/>
        <end position="79"/>
    </location>
</feature>
<comment type="caution">
    <text evidence="4">The sequence shown here is derived from an EMBL/GenBank/DDBJ whole genome shotgun (WGS) entry which is preliminary data.</text>
</comment>
<dbReference type="GO" id="GO:0000166">
    <property type="term" value="F:nucleotide binding"/>
    <property type="evidence" value="ECO:0007669"/>
    <property type="project" value="InterPro"/>
</dbReference>
<evidence type="ECO:0000256" key="1">
    <source>
        <dbReference type="SAM" id="MobiDB-lite"/>
    </source>
</evidence>
<dbReference type="STRING" id="5288.A0A5C5FU98"/>
<feature type="domain" description="Gfo/Idh/MocA-like oxidoreductase N-terminal" evidence="2">
    <location>
        <begin position="85"/>
        <end position="237"/>
    </location>
</feature>
<sequence length="486" mass="53952">MVVLHPRPGVAHPADADARSRPRFLADSFFPTSTRPLTHSTTMPGGSFSDSNAQRRRSSVRRPSIANSRLAPLTHHKKPEPGAPFNLVFVGAGNINFGSDEGPWDHSFRLENRLGPRLKVVAIIDPAEAVAKQRLDVKRSSFVEMAYRDTRICPSLEDFVSTMKEHERPHAFIVGSPAAFRGSTQQGRDFELQVLRLFPENTPAMFIEKPLSADSVENALQVADALVKSKAIVSVGYFLRYLRVVQKMREIIEDNELEVMATNARYYCSYANIAKPAWWMKSKDCGPIVEQATHFLDLSRYFGGDVDMSTVQAQALEWDEPAGQLSVVPVDESKIADEDRIPRVTSATWKYENGAVGSLTHALTLQGYKYSCEIEVLADGYQLRLIDPYNNPELRVRSPDGDDEHVYRFGDDDPYAGELNAFLDEVPAAAGTAKEAAGDSAIADEESDTWGVLSSYEDASKTYALSWAIRLASEANTRKVRKSKST</sequence>
<accession>A0A5C5FU98</accession>
<evidence type="ECO:0000313" key="4">
    <source>
        <dbReference type="EMBL" id="TNY19919.1"/>
    </source>
</evidence>
<dbReference type="Pfam" id="PF01408">
    <property type="entry name" value="GFO_IDH_MocA"/>
    <property type="match status" value="1"/>
</dbReference>
<organism evidence="4 5">
    <name type="scientific">Rhodotorula diobovata</name>
    <dbReference type="NCBI Taxonomy" id="5288"/>
    <lineage>
        <taxon>Eukaryota</taxon>
        <taxon>Fungi</taxon>
        <taxon>Dikarya</taxon>
        <taxon>Basidiomycota</taxon>
        <taxon>Pucciniomycotina</taxon>
        <taxon>Microbotryomycetes</taxon>
        <taxon>Sporidiobolales</taxon>
        <taxon>Sporidiobolaceae</taxon>
        <taxon>Rhodotorula</taxon>
    </lineage>
</organism>
<feature type="domain" description="Oxidoreductase putative C-terminal" evidence="3">
    <location>
        <begin position="240"/>
        <end position="381"/>
    </location>
</feature>
<dbReference type="InterPro" id="IPR052515">
    <property type="entry name" value="Gfo/Idh/MocA_Oxidoreductase"/>
</dbReference>
<dbReference type="AlphaFoldDB" id="A0A5C5FU98"/>
<dbReference type="PANTHER" id="PTHR43249">
    <property type="entry name" value="UDP-N-ACETYL-2-AMINO-2-DEOXY-D-GLUCURONATE OXIDASE"/>
    <property type="match status" value="1"/>
</dbReference>
<evidence type="ECO:0000259" key="3">
    <source>
        <dbReference type="Pfam" id="PF08635"/>
    </source>
</evidence>
<name>A0A5C5FU98_9BASI</name>
<dbReference type="InterPro" id="IPR036291">
    <property type="entry name" value="NAD(P)-bd_dom_sf"/>
</dbReference>
<protein>
    <submittedName>
        <fullName evidence="4">NAD binding dehydrogenase</fullName>
    </submittedName>
</protein>
<dbReference type="PANTHER" id="PTHR43249:SF1">
    <property type="entry name" value="D-GLUCOSIDE 3-DEHYDROGENASE"/>
    <property type="match status" value="1"/>
</dbReference>
<evidence type="ECO:0000259" key="2">
    <source>
        <dbReference type="Pfam" id="PF01408"/>
    </source>
</evidence>
<dbReference type="Proteomes" id="UP000311382">
    <property type="component" value="Unassembled WGS sequence"/>
</dbReference>
<proteinExistence type="predicted"/>
<dbReference type="Pfam" id="PF08635">
    <property type="entry name" value="ox_reductase_C"/>
    <property type="match status" value="1"/>
</dbReference>
<dbReference type="SUPFAM" id="SSF51735">
    <property type="entry name" value="NAD(P)-binding Rossmann-fold domains"/>
    <property type="match status" value="1"/>
</dbReference>
<dbReference type="InterPro" id="IPR000683">
    <property type="entry name" value="Gfo/Idh/MocA-like_OxRdtase_N"/>
</dbReference>
<reference evidence="4 5" key="1">
    <citation type="submission" date="2019-03" db="EMBL/GenBank/DDBJ databases">
        <title>Rhodosporidium diobovatum UCD-FST 08-225 genome sequencing, assembly, and annotation.</title>
        <authorList>
            <person name="Fakankun I.U."/>
            <person name="Fristensky B."/>
            <person name="Levin D.B."/>
        </authorList>
    </citation>
    <scope>NUCLEOTIDE SEQUENCE [LARGE SCALE GENOMIC DNA]</scope>
    <source>
        <strain evidence="4 5">UCD-FST 08-225</strain>
    </source>
</reference>
<dbReference type="SUPFAM" id="SSF55347">
    <property type="entry name" value="Glyceraldehyde-3-phosphate dehydrogenase-like, C-terminal domain"/>
    <property type="match status" value="1"/>
</dbReference>
<dbReference type="OrthoDB" id="10250282at2759"/>